<dbReference type="SMART" id="SM00331">
    <property type="entry name" value="PP2C_SIG"/>
    <property type="match status" value="1"/>
</dbReference>
<dbReference type="Gene3D" id="3.30.450.20">
    <property type="entry name" value="PAS domain"/>
    <property type="match status" value="1"/>
</dbReference>
<evidence type="ECO:0000259" key="2">
    <source>
        <dbReference type="PROSITE" id="PS50113"/>
    </source>
</evidence>
<dbReference type="PANTHER" id="PTHR43156:SF2">
    <property type="entry name" value="STAGE II SPORULATION PROTEIN E"/>
    <property type="match status" value="1"/>
</dbReference>
<gene>
    <name evidence="3" type="ORF">ACFQLX_06085</name>
</gene>
<evidence type="ECO:0000313" key="3">
    <source>
        <dbReference type="EMBL" id="MFC7217742.1"/>
    </source>
</evidence>
<dbReference type="NCBIfam" id="TIGR00229">
    <property type="entry name" value="sensory_box"/>
    <property type="match status" value="1"/>
</dbReference>
<dbReference type="Pfam" id="PF07228">
    <property type="entry name" value="SpoIIE"/>
    <property type="match status" value="1"/>
</dbReference>
<dbReference type="Gene3D" id="3.60.40.10">
    <property type="entry name" value="PPM-type phosphatase domain"/>
    <property type="match status" value="1"/>
</dbReference>
<dbReference type="RefSeq" id="WP_386412830.1">
    <property type="nucleotide sequence ID" value="NZ_JBHSZO010000006.1"/>
</dbReference>
<dbReference type="Proteomes" id="UP001596413">
    <property type="component" value="Unassembled WGS sequence"/>
</dbReference>
<dbReference type="SUPFAM" id="SSF55785">
    <property type="entry name" value="PYP-like sensor domain (PAS domain)"/>
    <property type="match status" value="1"/>
</dbReference>
<evidence type="ECO:0000313" key="4">
    <source>
        <dbReference type="Proteomes" id="UP001596413"/>
    </source>
</evidence>
<dbReference type="InterPro" id="IPR013655">
    <property type="entry name" value="PAS_fold_3"/>
</dbReference>
<dbReference type="GO" id="GO:0004722">
    <property type="term" value="F:protein serine/threonine phosphatase activity"/>
    <property type="evidence" value="ECO:0007669"/>
    <property type="project" value="UniProtKB-EC"/>
</dbReference>
<dbReference type="InterPro" id="IPR000014">
    <property type="entry name" value="PAS"/>
</dbReference>
<dbReference type="PANTHER" id="PTHR43156">
    <property type="entry name" value="STAGE II SPORULATION PROTEIN E-RELATED"/>
    <property type="match status" value="1"/>
</dbReference>
<comment type="caution">
    <text evidence="3">The sequence shown here is derived from an EMBL/GenBank/DDBJ whole genome shotgun (WGS) entry which is preliminary data.</text>
</comment>
<dbReference type="EC" id="3.1.3.16" evidence="3"/>
<dbReference type="SMART" id="SM00086">
    <property type="entry name" value="PAC"/>
    <property type="match status" value="1"/>
</dbReference>
<dbReference type="InterPro" id="IPR001610">
    <property type="entry name" value="PAC"/>
</dbReference>
<protein>
    <submittedName>
        <fullName evidence="3">PP2C family protein-serine/threonine phosphatase</fullName>
        <ecNumber evidence="3">3.1.3.16</ecNumber>
    </submittedName>
</protein>
<proteinExistence type="predicted"/>
<accession>A0ABW2GD77</accession>
<dbReference type="Gene3D" id="2.10.70.100">
    <property type="match status" value="1"/>
</dbReference>
<dbReference type="InterPro" id="IPR000700">
    <property type="entry name" value="PAS-assoc_C"/>
</dbReference>
<dbReference type="EMBL" id="JBHSZO010000006">
    <property type="protein sequence ID" value="MFC7217742.1"/>
    <property type="molecule type" value="Genomic_DNA"/>
</dbReference>
<dbReference type="CDD" id="cd00130">
    <property type="entry name" value="PAS"/>
    <property type="match status" value="1"/>
</dbReference>
<sequence>MPSHLSPERPAAAQSQGRDAVEAVLEQVRRLRGGVEAVRREAGPPRFGDADARARWQRALCDLADSQLNELDAQLGQLRERRPATAGRPAGSLLTRVGTAEWDLLTDRIDWSDELYAIFGRSPEEGPLSLDELPGAIAGADQARLTAMVTDCLVDGRTIDGEFRVVRPDGSLRTVHLVGEPVLDADGATASMWAVLRDVSELRRSQRAVSAPREARGGPPAQGEQRLAVELRETVLPPWRGTLRFPHDEHDSPAGLDLAAHYLCPPGGSSARSDWYDALRLPGDCTLLSVGDLAGRGLSASSGLAMLLGALRGMALTGVDPGPLLGWLNQLLEASAQPLLGSALCCRYDPATRSLEWAQGGHPAPLLFREGTGRALERPAGEVLGAGAQSTYRPAREELLPGDVLVLHTAALNSALDPRSLAPDLTAAADAEACLGVLAQATAGTPGVCLLVARVTG</sequence>
<name>A0ABW2GD77_9ACTN</name>
<dbReference type="Pfam" id="PF08447">
    <property type="entry name" value="PAS_3"/>
    <property type="match status" value="1"/>
</dbReference>
<evidence type="ECO:0000256" key="1">
    <source>
        <dbReference type="ARBA" id="ARBA00022801"/>
    </source>
</evidence>
<organism evidence="3 4">
    <name type="scientific">Streptomyces polyrhachis</name>
    <dbReference type="NCBI Taxonomy" id="1282885"/>
    <lineage>
        <taxon>Bacteria</taxon>
        <taxon>Bacillati</taxon>
        <taxon>Actinomycetota</taxon>
        <taxon>Actinomycetes</taxon>
        <taxon>Kitasatosporales</taxon>
        <taxon>Streptomycetaceae</taxon>
        <taxon>Streptomyces</taxon>
    </lineage>
</organism>
<dbReference type="InterPro" id="IPR001932">
    <property type="entry name" value="PPM-type_phosphatase-like_dom"/>
</dbReference>
<dbReference type="InterPro" id="IPR035965">
    <property type="entry name" value="PAS-like_dom_sf"/>
</dbReference>
<reference evidence="4" key="1">
    <citation type="journal article" date="2019" name="Int. J. Syst. Evol. Microbiol.">
        <title>The Global Catalogue of Microorganisms (GCM) 10K type strain sequencing project: providing services to taxonomists for standard genome sequencing and annotation.</title>
        <authorList>
            <consortium name="The Broad Institute Genomics Platform"/>
            <consortium name="The Broad Institute Genome Sequencing Center for Infectious Disease"/>
            <person name="Wu L."/>
            <person name="Ma J."/>
        </authorList>
    </citation>
    <scope>NUCLEOTIDE SEQUENCE [LARGE SCALE GENOMIC DNA]</scope>
    <source>
        <strain evidence="4">CGMCC 1.13681</strain>
    </source>
</reference>
<keyword evidence="1 3" id="KW-0378">Hydrolase</keyword>
<dbReference type="InterPro" id="IPR052016">
    <property type="entry name" value="Bact_Sigma-Reg"/>
</dbReference>
<dbReference type="PROSITE" id="PS50113">
    <property type="entry name" value="PAC"/>
    <property type="match status" value="1"/>
</dbReference>
<keyword evidence="4" id="KW-1185">Reference proteome</keyword>
<feature type="domain" description="PAC" evidence="2">
    <location>
        <begin position="159"/>
        <end position="211"/>
    </location>
</feature>
<dbReference type="InterPro" id="IPR036457">
    <property type="entry name" value="PPM-type-like_dom_sf"/>
</dbReference>